<comment type="caution">
    <text evidence="2">The sequence shown here is derived from an EMBL/GenBank/DDBJ whole genome shotgun (WGS) entry which is preliminary data.</text>
</comment>
<dbReference type="Proteomes" id="UP000735302">
    <property type="component" value="Unassembled WGS sequence"/>
</dbReference>
<evidence type="ECO:0000313" key="2">
    <source>
        <dbReference type="EMBL" id="GFN95787.1"/>
    </source>
</evidence>
<sequence>MGWFVYLASPQQGGLRLSGPPSGQGAGEGARTHDRRVPADLRADSLATVPLTPPYKTAQSTSINVEEGQDVLIKDFVAISHRFQVTRSPASPYYSFLHHHALFILSCSLHRLVLLHVTLLLLYIIAEQAKVLAHL</sequence>
<evidence type="ECO:0000256" key="1">
    <source>
        <dbReference type="SAM" id="MobiDB-lite"/>
    </source>
</evidence>
<evidence type="ECO:0000313" key="3">
    <source>
        <dbReference type="Proteomes" id="UP000735302"/>
    </source>
</evidence>
<feature type="region of interest" description="Disordered" evidence="1">
    <location>
        <begin position="12"/>
        <end position="35"/>
    </location>
</feature>
<organism evidence="2 3">
    <name type="scientific">Plakobranchus ocellatus</name>
    <dbReference type="NCBI Taxonomy" id="259542"/>
    <lineage>
        <taxon>Eukaryota</taxon>
        <taxon>Metazoa</taxon>
        <taxon>Spiralia</taxon>
        <taxon>Lophotrochozoa</taxon>
        <taxon>Mollusca</taxon>
        <taxon>Gastropoda</taxon>
        <taxon>Heterobranchia</taxon>
        <taxon>Euthyneura</taxon>
        <taxon>Panpulmonata</taxon>
        <taxon>Sacoglossa</taxon>
        <taxon>Placobranchoidea</taxon>
        <taxon>Plakobranchidae</taxon>
        <taxon>Plakobranchus</taxon>
    </lineage>
</organism>
<keyword evidence="3" id="KW-1185">Reference proteome</keyword>
<dbReference type="EMBL" id="BLXT01002535">
    <property type="protein sequence ID" value="GFN95787.1"/>
    <property type="molecule type" value="Genomic_DNA"/>
</dbReference>
<gene>
    <name evidence="2" type="ORF">PoB_002229300</name>
</gene>
<reference evidence="2 3" key="1">
    <citation type="journal article" date="2021" name="Elife">
        <title>Chloroplast acquisition without the gene transfer in kleptoplastic sea slugs, Plakobranchus ocellatus.</title>
        <authorList>
            <person name="Maeda T."/>
            <person name="Takahashi S."/>
            <person name="Yoshida T."/>
            <person name="Shimamura S."/>
            <person name="Takaki Y."/>
            <person name="Nagai Y."/>
            <person name="Toyoda A."/>
            <person name="Suzuki Y."/>
            <person name="Arimoto A."/>
            <person name="Ishii H."/>
            <person name="Satoh N."/>
            <person name="Nishiyama T."/>
            <person name="Hasebe M."/>
            <person name="Maruyama T."/>
            <person name="Minagawa J."/>
            <person name="Obokata J."/>
            <person name="Shigenobu S."/>
        </authorList>
    </citation>
    <scope>NUCLEOTIDE SEQUENCE [LARGE SCALE GENOMIC DNA]</scope>
</reference>
<accession>A0AAV3ZMH5</accession>
<protein>
    <submittedName>
        <fullName evidence="2">Uncharacterized protein</fullName>
    </submittedName>
</protein>
<name>A0AAV3ZMH5_9GAST</name>
<dbReference type="AlphaFoldDB" id="A0AAV3ZMH5"/>
<proteinExistence type="predicted"/>